<organism evidence="11 12">
    <name type="scientific">Agromyces soli</name>
    <dbReference type="NCBI Taxonomy" id="659012"/>
    <lineage>
        <taxon>Bacteria</taxon>
        <taxon>Bacillati</taxon>
        <taxon>Actinomycetota</taxon>
        <taxon>Actinomycetes</taxon>
        <taxon>Micrococcales</taxon>
        <taxon>Microbacteriaceae</taxon>
        <taxon>Agromyces</taxon>
    </lineage>
</organism>
<comment type="similarity">
    <text evidence="1 7 8">Belongs to the FGGY kinase family.</text>
</comment>
<feature type="binding site" evidence="7">
    <location>
        <position position="16"/>
    </location>
    <ligand>
        <name>ADP</name>
        <dbReference type="ChEBI" id="CHEBI:456216"/>
    </ligand>
</feature>
<sequence length="504" mass="54325">MADYVLAIDQGTTSSRAIIFDKSGSIVSTGQLEHEQIFPKAGWVEHDPKEIWNNTREVIGQALAKADLTRHDIAAVGITNQRETAVVWDKTTGEPVYNAIVWQDTRTQDIVDRLAADGGVERFKAKVGLPLATYFSGTKIVWILENVEGAREKAEAGDLLFGTTDSWVLWNLTGGVDGGVHATDVTNASRTMFMDLETLAWDDEILAAFGVPRSMLPEIKSSSEVYGVAEASSLLRETPIAGILGDQQAATFGQAAFEAGEAKNTYGTGNFLIFNTGTDIVHSKNGLLTTVGYKLGDAPVHYALEGSIAVTGSLIQWLRDNLGLISSAAEVEELAKGVEDNGGAYFVPAFSGLFAPYWRPDARGALVGLTRYVNKGHIARAALEAIAFQTRDVIEAVNADAGVDLTELRVDGGATANDTLLQFQADILGVPVVRPVVAETTALGAAYAAGLAVGFWSGLDDLSANWQEDTRWTPSMDEAERARLDRNWKKAVTKTLDWVDDDVR</sequence>
<feature type="binding site" evidence="7">
    <location>
        <position position="12"/>
    </location>
    <ligand>
        <name>sn-glycerol 3-phosphate</name>
        <dbReference type="ChEBI" id="CHEBI:57597"/>
    </ligand>
</feature>
<reference evidence="11 12" key="1">
    <citation type="submission" date="2022-03" db="EMBL/GenBank/DDBJ databases">
        <title>Agromyces sp. isolated from the gut of P. brevitarsis seulensis larvae.</title>
        <authorList>
            <person name="Won M."/>
            <person name="Kwon S.-W."/>
        </authorList>
    </citation>
    <scope>NUCLEOTIDE SEQUENCE [LARGE SCALE GENOMIC DNA]</scope>
    <source>
        <strain evidence="11 12">KACC 16215</strain>
    </source>
</reference>
<feature type="binding site" evidence="7">
    <location>
        <position position="413"/>
    </location>
    <ligand>
        <name>ATP</name>
        <dbReference type="ChEBI" id="CHEBI:30616"/>
    </ligand>
</feature>
<dbReference type="InterPro" id="IPR018483">
    <property type="entry name" value="Carb_kinase_FGGY_CS"/>
</dbReference>
<dbReference type="Pfam" id="PF02782">
    <property type="entry name" value="FGGY_C"/>
    <property type="match status" value="1"/>
</dbReference>
<feature type="binding site" evidence="7">
    <location>
        <position position="13"/>
    </location>
    <ligand>
        <name>ATP</name>
        <dbReference type="ChEBI" id="CHEBI:30616"/>
    </ligand>
</feature>
<proteinExistence type="inferred from homology"/>
<evidence type="ECO:0000259" key="9">
    <source>
        <dbReference type="Pfam" id="PF00370"/>
    </source>
</evidence>
<dbReference type="PIRSF" id="PIRSF000538">
    <property type="entry name" value="GlpK"/>
    <property type="match status" value="1"/>
</dbReference>
<feature type="binding site" evidence="7">
    <location>
        <position position="12"/>
    </location>
    <ligand>
        <name>ATP</name>
        <dbReference type="ChEBI" id="CHEBI:30616"/>
    </ligand>
</feature>
<evidence type="ECO:0000256" key="5">
    <source>
        <dbReference type="ARBA" id="ARBA00022798"/>
    </source>
</evidence>
<protein>
    <recommendedName>
        <fullName evidence="7">Glycerol kinase</fullName>
        <ecNumber evidence="7">2.7.1.30</ecNumber>
    </recommendedName>
    <alternativeName>
        <fullName evidence="7">ATP:glycerol 3-phosphotransferase</fullName>
    </alternativeName>
    <alternativeName>
        <fullName evidence="7">Glycerokinase</fullName>
        <shortName evidence="7">GK</shortName>
    </alternativeName>
</protein>
<feature type="binding site" evidence="7">
    <location>
        <position position="268"/>
    </location>
    <ligand>
        <name>ADP</name>
        <dbReference type="ChEBI" id="CHEBI:456216"/>
    </ligand>
</feature>
<dbReference type="PANTHER" id="PTHR10196:SF69">
    <property type="entry name" value="GLYCEROL KINASE"/>
    <property type="match status" value="1"/>
</dbReference>
<dbReference type="SUPFAM" id="SSF53067">
    <property type="entry name" value="Actin-like ATPase domain"/>
    <property type="match status" value="2"/>
</dbReference>
<dbReference type="GO" id="GO:0004370">
    <property type="term" value="F:glycerol kinase activity"/>
    <property type="evidence" value="ECO:0007669"/>
    <property type="project" value="UniProtKB-EC"/>
</dbReference>
<dbReference type="InterPro" id="IPR018484">
    <property type="entry name" value="FGGY_N"/>
</dbReference>
<comment type="activity regulation">
    <text evidence="7">Inhibited by fructose 1,6-bisphosphate (FBP).</text>
</comment>
<dbReference type="HAMAP" id="MF_00186">
    <property type="entry name" value="Glycerol_kin"/>
    <property type="match status" value="1"/>
</dbReference>
<evidence type="ECO:0000256" key="1">
    <source>
        <dbReference type="ARBA" id="ARBA00009156"/>
    </source>
</evidence>
<dbReference type="InterPro" id="IPR005999">
    <property type="entry name" value="Glycerol_kin"/>
</dbReference>
<accession>A0ABY4ATE8</accession>
<feature type="binding site" evidence="7">
    <location>
        <position position="246"/>
    </location>
    <ligand>
        <name>glycerol</name>
        <dbReference type="ChEBI" id="CHEBI:17754"/>
    </ligand>
</feature>
<dbReference type="PROSITE" id="PS00933">
    <property type="entry name" value="FGGY_KINASES_1"/>
    <property type="match status" value="1"/>
</dbReference>
<dbReference type="EC" id="2.7.1.30" evidence="7"/>
<comment type="catalytic activity">
    <reaction evidence="7">
        <text>glycerol + ATP = sn-glycerol 3-phosphate + ADP + H(+)</text>
        <dbReference type="Rhea" id="RHEA:21644"/>
        <dbReference type="ChEBI" id="CHEBI:15378"/>
        <dbReference type="ChEBI" id="CHEBI:17754"/>
        <dbReference type="ChEBI" id="CHEBI:30616"/>
        <dbReference type="ChEBI" id="CHEBI:57597"/>
        <dbReference type="ChEBI" id="CHEBI:456216"/>
        <dbReference type="EC" id="2.7.1.30"/>
    </reaction>
</comment>
<keyword evidence="6 7" id="KW-0067">ATP-binding</keyword>
<keyword evidence="12" id="KW-1185">Reference proteome</keyword>
<feature type="binding site" evidence="7">
    <location>
        <position position="134"/>
    </location>
    <ligand>
        <name>glycerol</name>
        <dbReference type="ChEBI" id="CHEBI:17754"/>
    </ligand>
</feature>
<evidence type="ECO:0000256" key="8">
    <source>
        <dbReference type="RuleBase" id="RU003733"/>
    </source>
</evidence>
<dbReference type="InterPro" id="IPR043129">
    <property type="entry name" value="ATPase_NBD"/>
</dbReference>
<feature type="binding site" evidence="7">
    <location>
        <position position="312"/>
    </location>
    <ligand>
        <name>ATP</name>
        <dbReference type="ChEBI" id="CHEBI:30616"/>
    </ligand>
</feature>
<evidence type="ECO:0000256" key="3">
    <source>
        <dbReference type="ARBA" id="ARBA00022741"/>
    </source>
</evidence>
<evidence type="ECO:0000313" key="11">
    <source>
        <dbReference type="EMBL" id="UOE26099.1"/>
    </source>
</evidence>
<feature type="binding site" evidence="7">
    <location>
        <position position="312"/>
    </location>
    <ligand>
        <name>ADP</name>
        <dbReference type="ChEBI" id="CHEBI:456216"/>
    </ligand>
</feature>
<dbReference type="Proteomes" id="UP000831304">
    <property type="component" value="Chromosome"/>
</dbReference>
<feature type="binding site" evidence="7">
    <location>
        <position position="12"/>
    </location>
    <ligand>
        <name>ADP</name>
        <dbReference type="ChEBI" id="CHEBI:456216"/>
    </ligand>
</feature>
<dbReference type="PANTHER" id="PTHR10196">
    <property type="entry name" value="SUGAR KINASE"/>
    <property type="match status" value="1"/>
</dbReference>
<feature type="binding site" evidence="7">
    <location>
        <position position="417"/>
    </location>
    <ligand>
        <name>ADP</name>
        <dbReference type="ChEBI" id="CHEBI:456216"/>
    </ligand>
</feature>
<feature type="domain" description="Carbohydrate kinase FGGY N-terminal" evidence="9">
    <location>
        <begin position="4"/>
        <end position="253"/>
    </location>
</feature>
<evidence type="ECO:0000256" key="6">
    <source>
        <dbReference type="ARBA" id="ARBA00022840"/>
    </source>
</evidence>
<dbReference type="PROSITE" id="PS00445">
    <property type="entry name" value="FGGY_KINASES_2"/>
    <property type="match status" value="1"/>
</dbReference>
<evidence type="ECO:0000256" key="4">
    <source>
        <dbReference type="ARBA" id="ARBA00022777"/>
    </source>
</evidence>
<feature type="binding site" evidence="7">
    <location>
        <position position="82"/>
    </location>
    <ligand>
        <name>sn-glycerol 3-phosphate</name>
        <dbReference type="ChEBI" id="CHEBI:57597"/>
    </ligand>
</feature>
<gene>
    <name evidence="7 11" type="primary">glpK</name>
    <name evidence="11" type="ORF">MTP13_17600</name>
</gene>
<evidence type="ECO:0000256" key="7">
    <source>
        <dbReference type="HAMAP-Rule" id="MF_00186"/>
    </source>
</evidence>
<feature type="binding site" evidence="7">
    <location>
        <position position="246"/>
    </location>
    <ligand>
        <name>sn-glycerol 3-phosphate</name>
        <dbReference type="ChEBI" id="CHEBI:57597"/>
    </ligand>
</feature>
<feature type="binding site" evidence="7">
    <location>
        <position position="268"/>
    </location>
    <ligand>
        <name>ATP</name>
        <dbReference type="ChEBI" id="CHEBI:30616"/>
    </ligand>
</feature>
<feature type="binding site" evidence="7">
    <location>
        <position position="14"/>
    </location>
    <ligand>
        <name>ATP</name>
        <dbReference type="ChEBI" id="CHEBI:30616"/>
    </ligand>
</feature>
<evidence type="ECO:0000313" key="12">
    <source>
        <dbReference type="Proteomes" id="UP000831304"/>
    </source>
</evidence>
<feature type="binding site" evidence="7">
    <location>
        <position position="413"/>
    </location>
    <ligand>
        <name>ADP</name>
        <dbReference type="ChEBI" id="CHEBI:456216"/>
    </ligand>
</feature>
<feature type="binding site" evidence="7">
    <location>
        <position position="134"/>
    </location>
    <ligand>
        <name>sn-glycerol 3-phosphate</name>
        <dbReference type="ChEBI" id="CHEBI:57597"/>
    </ligand>
</feature>
<keyword evidence="3 7" id="KW-0547">Nucleotide-binding</keyword>
<feature type="binding site" evidence="7">
    <location>
        <position position="247"/>
    </location>
    <ligand>
        <name>glycerol</name>
        <dbReference type="ChEBI" id="CHEBI:17754"/>
    </ligand>
</feature>
<dbReference type="NCBIfam" id="TIGR01311">
    <property type="entry name" value="glycerol_kin"/>
    <property type="match status" value="1"/>
</dbReference>
<feature type="binding site" evidence="7">
    <location>
        <position position="82"/>
    </location>
    <ligand>
        <name>glycerol</name>
        <dbReference type="ChEBI" id="CHEBI:17754"/>
    </ligand>
</feature>
<dbReference type="InterPro" id="IPR000577">
    <property type="entry name" value="Carb_kinase_FGGY"/>
</dbReference>
<feature type="domain" description="Carbohydrate kinase FGGY C-terminal" evidence="10">
    <location>
        <begin position="263"/>
        <end position="452"/>
    </location>
</feature>
<dbReference type="Gene3D" id="3.30.420.40">
    <property type="match status" value="2"/>
</dbReference>
<dbReference type="InterPro" id="IPR018485">
    <property type="entry name" value="FGGY_C"/>
</dbReference>
<feature type="binding site" evidence="7">
    <location>
        <position position="316"/>
    </location>
    <ligand>
        <name>ATP</name>
        <dbReference type="ChEBI" id="CHEBI:30616"/>
    </ligand>
</feature>
<dbReference type="CDD" id="cd07769">
    <property type="entry name" value="ASKHA_NBD_FGGY_GK"/>
    <property type="match status" value="1"/>
</dbReference>
<keyword evidence="2 7" id="KW-0808">Transferase</keyword>
<evidence type="ECO:0000256" key="2">
    <source>
        <dbReference type="ARBA" id="ARBA00022679"/>
    </source>
</evidence>
<comment type="function">
    <text evidence="7">Key enzyme in the regulation of glycerol uptake and metabolism. Catalyzes the phosphorylation of glycerol to yield sn-glycerol 3-phosphate.</text>
</comment>
<feature type="binding site" evidence="7">
    <location>
        <position position="83"/>
    </location>
    <ligand>
        <name>sn-glycerol 3-phosphate</name>
        <dbReference type="ChEBI" id="CHEBI:57597"/>
    </ligand>
</feature>
<comment type="pathway">
    <text evidence="7">Polyol metabolism; glycerol degradation via glycerol kinase pathway; sn-glycerol 3-phosphate from glycerol: step 1/1.</text>
</comment>
<dbReference type="EMBL" id="CP094533">
    <property type="protein sequence ID" value="UOE26099.1"/>
    <property type="molecule type" value="Genomic_DNA"/>
</dbReference>
<keyword evidence="4 7" id="KW-0418">Kinase</keyword>
<keyword evidence="5 7" id="KW-0319">Glycerol metabolism</keyword>
<dbReference type="NCBIfam" id="NF000756">
    <property type="entry name" value="PRK00047.1"/>
    <property type="match status" value="1"/>
</dbReference>
<name>A0ABY4ATE8_9MICO</name>
<dbReference type="Pfam" id="PF00370">
    <property type="entry name" value="FGGY_N"/>
    <property type="match status" value="1"/>
</dbReference>
<dbReference type="RefSeq" id="WP_243568938.1">
    <property type="nucleotide sequence ID" value="NZ_BAAARD010000006.1"/>
</dbReference>
<evidence type="ECO:0000259" key="10">
    <source>
        <dbReference type="Pfam" id="PF02782"/>
    </source>
</evidence>
<feature type="binding site" evidence="7">
    <location>
        <position position="83"/>
    </location>
    <ligand>
        <name>glycerol</name>
        <dbReference type="ChEBI" id="CHEBI:17754"/>
    </ligand>
</feature>